<dbReference type="PANTHER" id="PTHR21595">
    <property type="entry name" value="PATRONIN"/>
    <property type="match status" value="1"/>
</dbReference>
<feature type="compositionally biased region" description="Gly residues" evidence="1">
    <location>
        <begin position="907"/>
        <end position="929"/>
    </location>
</feature>
<feature type="domain" description="Calponin-homology (CH)" evidence="2">
    <location>
        <begin position="137"/>
        <end position="260"/>
    </location>
</feature>
<feature type="compositionally biased region" description="Basic residues" evidence="1">
    <location>
        <begin position="1055"/>
        <end position="1067"/>
    </location>
</feature>
<dbReference type="SUPFAM" id="SSF47576">
    <property type="entry name" value="Calponin-homology domain, CH-domain"/>
    <property type="match status" value="1"/>
</dbReference>
<dbReference type="EMBL" id="QKKF02029828">
    <property type="protein sequence ID" value="RZF34990.1"/>
    <property type="molecule type" value="Genomic_DNA"/>
</dbReference>
<feature type="compositionally biased region" description="Low complexity" evidence="1">
    <location>
        <begin position="1004"/>
        <end position="1024"/>
    </location>
</feature>
<dbReference type="Proteomes" id="UP000291343">
    <property type="component" value="Unassembled WGS sequence"/>
</dbReference>
<dbReference type="InterPro" id="IPR022613">
    <property type="entry name" value="CH_CAMSAP_2"/>
</dbReference>
<feature type="compositionally biased region" description="Polar residues" evidence="1">
    <location>
        <begin position="1402"/>
        <end position="1414"/>
    </location>
</feature>
<dbReference type="GO" id="GO:0031122">
    <property type="term" value="P:cytoplasmic microtubule organization"/>
    <property type="evidence" value="ECO:0007669"/>
    <property type="project" value="TreeGrafter"/>
</dbReference>
<dbReference type="Pfam" id="PF17095">
    <property type="entry name" value="CAMSAP_CC1"/>
    <property type="match status" value="1"/>
</dbReference>
<keyword evidence="4" id="KW-1185">Reference proteome</keyword>
<name>A0A482WPP2_LAOST</name>
<proteinExistence type="predicted"/>
<dbReference type="GO" id="GO:0005516">
    <property type="term" value="F:calmodulin binding"/>
    <property type="evidence" value="ECO:0007669"/>
    <property type="project" value="InterPro"/>
</dbReference>
<evidence type="ECO:0000256" key="1">
    <source>
        <dbReference type="SAM" id="MobiDB-lite"/>
    </source>
</evidence>
<feature type="region of interest" description="Disordered" evidence="1">
    <location>
        <begin position="1084"/>
        <end position="1136"/>
    </location>
</feature>
<feature type="region of interest" description="Disordered" evidence="1">
    <location>
        <begin position="1250"/>
        <end position="1481"/>
    </location>
</feature>
<dbReference type="InParanoid" id="A0A482WPP2"/>
<reference evidence="3 4" key="1">
    <citation type="journal article" date="2017" name="Gigascience">
        <title>Genome sequence of the small brown planthopper, Laodelphax striatellus.</title>
        <authorList>
            <person name="Zhu J."/>
            <person name="Jiang F."/>
            <person name="Wang X."/>
            <person name="Yang P."/>
            <person name="Bao Y."/>
            <person name="Zhao W."/>
            <person name="Wang W."/>
            <person name="Lu H."/>
            <person name="Wang Q."/>
            <person name="Cui N."/>
            <person name="Li J."/>
            <person name="Chen X."/>
            <person name="Luo L."/>
            <person name="Yu J."/>
            <person name="Kang L."/>
            <person name="Cui F."/>
        </authorList>
    </citation>
    <scope>NUCLEOTIDE SEQUENCE [LARGE SCALE GENOMIC DNA]</scope>
    <source>
        <strain evidence="3">Lst14</strain>
    </source>
</reference>
<feature type="compositionally biased region" description="Low complexity" evidence="1">
    <location>
        <begin position="499"/>
        <end position="512"/>
    </location>
</feature>
<evidence type="ECO:0000313" key="3">
    <source>
        <dbReference type="EMBL" id="RZF34990.1"/>
    </source>
</evidence>
<dbReference type="InterPro" id="IPR031372">
    <property type="entry name" value="CAMSAP_CC1"/>
</dbReference>
<feature type="compositionally biased region" description="Polar residues" evidence="1">
    <location>
        <begin position="1327"/>
        <end position="1345"/>
    </location>
</feature>
<feature type="region of interest" description="Disordered" evidence="1">
    <location>
        <begin position="281"/>
        <end position="418"/>
    </location>
</feature>
<feature type="compositionally biased region" description="Polar residues" evidence="1">
    <location>
        <begin position="369"/>
        <end position="385"/>
    </location>
</feature>
<dbReference type="OrthoDB" id="2125658at2759"/>
<feature type="region of interest" description="Disordered" evidence="1">
    <location>
        <begin position="475"/>
        <end position="523"/>
    </location>
</feature>
<comment type="caution">
    <text evidence="3">The sequence shown here is derived from an EMBL/GenBank/DDBJ whole genome shotgun (WGS) entry which is preliminary data.</text>
</comment>
<feature type="compositionally biased region" description="Low complexity" evidence="1">
    <location>
        <begin position="892"/>
        <end position="906"/>
    </location>
</feature>
<feature type="region of interest" description="Disordered" evidence="1">
    <location>
        <begin position="565"/>
        <end position="598"/>
    </location>
</feature>
<feature type="compositionally biased region" description="Polar residues" evidence="1">
    <location>
        <begin position="408"/>
        <end position="418"/>
    </location>
</feature>
<organism evidence="3 4">
    <name type="scientific">Laodelphax striatellus</name>
    <name type="common">Small brown planthopper</name>
    <name type="synonym">Delphax striatella</name>
    <dbReference type="NCBI Taxonomy" id="195883"/>
    <lineage>
        <taxon>Eukaryota</taxon>
        <taxon>Metazoa</taxon>
        <taxon>Ecdysozoa</taxon>
        <taxon>Arthropoda</taxon>
        <taxon>Hexapoda</taxon>
        <taxon>Insecta</taxon>
        <taxon>Pterygota</taxon>
        <taxon>Neoptera</taxon>
        <taxon>Paraneoptera</taxon>
        <taxon>Hemiptera</taxon>
        <taxon>Auchenorrhyncha</taxon>
        <taxon>Fulgoroidea</taxon>
        <taxon>Delphacidae</taxon>
        <taxon>Criomorphinae</taxon>
        <taxon>Laodelphax</taxon>
    </lineage>
</organism>
<feature type="region of interest" description="Disordered" evidence="1">
    <location>
        <begin position="1486"/>
        <end position="1505"/>
    </location>
</feature>
<feature type="region of interest" description="Disordered" evidence="1">
    <location>
        <begin position="987"/>
        <end position="1069"/>
    </location>
</feature>
<dbReference type="GO" id="GO:0036449">
    <property type="term" value="C:microtubule minus-end"/>
    <property type="evidence" value="ECO:0007669"/>
    <property type="project" value="TreeGrafter"/>
</dbReference>
<dbReference type="FunCoup" id="A0A482WPP2">
    <property type="interactions" value="440"/>
</dbReference>
<dbReference type="InterPro" id="IPR001715">
    <property type="entry name" value="CH_dom"/>
</dbReference>
<accession>A0A482WPP2</accession>
<feature type="compositionally biased region" description="Low complexity" evidence="1">
    <location>
        <begin position="281"/>
        <end position="291"/>
    </location>
</feature>
<dbReference type="PANTHER" id="PTHR21595:SF0">
    <property type="entry name" value="PATRONIN"/>
    <property type="match status" value="1"/>
</dbReference>
<sequence length="1561" mass="173438">MSKAFNNSVPRQLRWILCHDHEDQEHLKPQLVHLLANAELYCLSLGNIYSDPNYHNMNHTGVLQVLLRKGVFVSDTAPTETVLIQTNPLKMSAHLSVMEAVMTLYAKEVATPDRVLAAVQRFSLSSAPPPPANTAPADHEQALLLWVRNAVAALRERILEETGSENEGEFPKIGDLGDLGDGALLAGLVAFYCPEELAWQSITLSKVPSMTDRLRNLMLVHEFCQHSLPYSVFHMTPEDVCYMRESMKQNLLVFLADLFNVLEIHPAKCVRFDRNSASLTQGSPLSSSGGLKKSHSIHQTEAPPMDNREETFVVHRGKGIPTLSSMQQQQQDGGGMTRAMKEAAGKPSNWEDSRRSSYAGRRSRRNSLSEDSQLTLENFGGSQENLHFLGRNPDKEPAVHVGRRDSSASRSSLNDNKSTNLHNALQQEHNGDAVHAELRKASAKATANSDELASILGGDSSPGPAKKTTTFATLPAQSTTTWQQQQQQQQHKPPPPPASSTTDSQSETESADGQGGLMGSTLLNIRLKLEEKRRRIESDKRRMEAVMNRQRQKVGKAAFLQAVTKGQNQTGQKTNTKLAEPDNLQATNGDQPHLPEKLQRPISLQDITDVEQKWLSENENERKPPDIDSMDLETCQQSIAQYNSSLQEIQLDLQRLSNQQSEISQPPQQPPPQPSPQPQPFHQPPLQQQQQTVPMASFATLNSYANRGGVPSPQMNNFGGNQQPPQQPQSPHQQMHSLMYNNHTGQNQQWHSLMNQQPNNYHNDFMQQQQMQNQQNNFMNHQQVHSLMNQQPMNSFATLNNHRNYPNSQGGGGFILNQANNYGGAADLPYQPQSHQQQHHQMNQLMHGGDSAGEFYLHDPPPTPQRRTWGQPPPPESHTPWTNSHSNHHHSQQQPQQPASLSSSPHTGGGFMLHHNGGGAGGGGGGDSGGYKTSPPSLAPTPPPRRVTHAPLPTPPVDDMEPQSISFIGADEDELNAGLNRIHITSGSRTYRIPSPTRTHTPISRSSFTQQQQQQSTQRPSTVQNSTAPKSPHVPPQTANDKGFYISFDDDTPPKRPKPPLRVKRMSPKKERALTQVLDALTQQSHNIPNNNNNEIVSPTRLKEPMSPPTPRSAAQPMRVPPTTSQLQNDVDDNEDGSQGVGLIIGSELLNPDPSQLDEMERKKERILLLSLQRRQAQEEAKARKEAEAARRKENEKRKEEERLRKKEEEKARRAAILDQYKLKKAIEEAEREGKNVDKEFLNSLKIGSSAANMSVGGGGGGGGPPKMRSRTQPARPRPKTIHIDSGSAPHDTHDGTLTPSRGKKGSSSNLSVYNSSPMRRDYYRGSQDSLAETRRTTGSYNHHTGNFGEDSRGASPGRTLGRRGSYKTSRDPSPDRPYATQYGRSRSNAKYGTYQGRRKSNSLMNLSGSSCDQDSLLYRYGDTDSGLGRATPPRRAPSPGQHPPSPSGPGSLPAHRRRYDDTASESGSDYSGPRLYKQPATKSNKVLRNGHHPHPHTKRCHPNNCSTKPRWIMFHHRRFIMHHRRGLWQYPPLTQTQLSGLLAVVDHWKTSFIEKSHAHG</sequence>
<evidence type="ECO:0000259" key="2">
    <source>
        <dbReference type="PROSITE" id="PS50021"/>
    </source>
</evidence>
<feature type="region of interest" description="Disordered" evidence="1">
    <location>
        <begin position="658"/>
        <end position="734"/>
    </location>
</feature>
<feature type="compositionally biased region" description="Basic and acidic residues" evidence="1">
    <location>
        <begin position="392"/>
        <end position="407"/>
    </location>
</feature>
<feature type="compositionally biased region" description="Low complexity" evidence="1">
    <location>
        <begin position="1307"/>
        <end position="1317"/>
    </location>
</feature>
<dbReference type="PROSITE" id="PS50021">
    <property type="entry name" value="CH"/>
    <property type="match status" value="1"/>
</dbReference>
<dbReference type="Pfam" id="PF11971">
    <property type="entry name" value="CAMSAP_CH"/>
    <property type="match status" value="1"/>
</dbReference>
<feature type="compositionally biased region" description="Polar residues" evidence="1">
    <location>
        <begin position="565"/>
        <end position="577"/>
    </location>
</feature>
<feature type="region of interest" description="Disordered" evidence="1">
    <location>
        <begin position="1180"/>
        <end position="1212"/>
    </location>
</feature>
<dbReference type="Pfam" id="PF25532">
    <property type="entry name" value="CH_CAMSAP2_N"/>
    <property type="match status" value="1"/>
</dbReference>
<dbReference type="InterPro" id="IPR036872">
    <property type="entry name" value="CH_dom_sf"/>
</dbReference>
<evidence type="ECO:0000313" key="4">
    <source>
        <dbReference type="Proteomes" id="UP000291343"/>
    </source>
</evidence>
<dbReference type="GO" id="GO:0031175">
    <property type="term" value="P:neuron projection development"/>
    <property type="evidence" value="ECO:0007669"/>
    <property type="project" value="InterPro"/>
</dbReference>
<feature type="compositionally biased region" description="Gly residues" evidence="1">
    <location>
        <begin position="1256"/>
        <end position="1265"/>
    </location>
</feature>
<dbReference type="GO" id="GO:0007026">
    <property type="term" value="P:negative regulation of microtubule depolymerization"/>
    <property type="evidence" value="ECO:0007669"/>
    <property type="project" value="TreeGrafter"/>
</dbReference>
<protein>
    <recommendedName>
        <fullName evidence="2">Calponin-homology (CH) domain-containing protein</fullName>
    </recommendedName>
</protein>
<feature type="compositionally biased region" description="Basic and acidic residues" evidence="1">
    <location>
        <begin position="339"/>
        <end position="355"/>
    </location>
</feature>
<feature type="compositionally biased region" description="Low complexity" evidence="1">
    <location>
        <begin position="831"/>
        <end position="847"/>
    </location>
</feature>
<dbReference type="InterPro" id="IPR032940">
    <property type="entry name" value="CAMSAP"/>
</dbReference>
<dbReference type="InterPro" id="IPR058042">
    <property type="entry name" value="CAMSAP_N"/>
</dbReference>
<feature type="compositionally biased region" description="Basic residues" evidence="1">
    <location>
        <begin position="1489"/>
        <end position="1502"/>
    </location>
</feature>
<feature type="compositionally biased region" description="Low complexity" evidence="1">
    <location>
        <begin position="477"/>
        <end position="491"/>
    </location>
</feature>
<feature type="region of interest" description="Disordered" evidence="1">
    <location>
        <begin position="825"/>
        <end position="963"/>
    </location>
</feature>
<dbReference type="GO" id="GO:0030507">
    <property type="term" value="F:spectrin binding"/>
    <property type="evidence" value="ECO:0007669"/>
    <property type="project" value="InterPro"/>
</dbReference>
<dbReference type="STRING" id="195883.A0A482WPP2"/>
<gene>
    <name evidence="3" type="ORF">LSTR_LSTR000563</name>
</gene>
<feature type="compositionally biased region" description="Pro residues" evidence="1">
    <location>
        <begin position="1435"/>
        <end position="1448"/>
    </location>
</feature>
<feature type="compositionally biased region" description="Low complexity" evidence="1">
    <location>
        <begin position="713"/>
        <end position="734"/>
    </location>
</feature>
<dbReference type="GO" id="GO:0051011">
    <property type="term" value="F:microtubule minus-end binding"/>
    <property type="evidence" value="ECO:0007669"/>
    <property type="project" value="TreeGrafter"/>
</dbReference>
<feature type="compositionally biased region" description="Pro residues" evidence="1">
    <location>
        <begin position="667"/>
        <end position="683"/>
    </location>
</feature>